<dbReference type="EMBL" id="DVOJ01000018">
    <property type="protein sequence ID" value="HIV01916.1"/>
    <property type="molecule type" value="Genomic_DNA"/>
</dbReference>
<evidence type="ECO:0000256" key="8">
    <source>
        <dbReference type="ARBA" id="ARBA00022884"/>
    </source>
</evidence>
<evidence type="ECO:0000259" key="15">
    <source>
        <dbReference type="Pfam" id="PF01207"/>
    </source>
</evidence>
<dbReference type="PROSITE" id="PS01136">
    <property type="entry name" value="UPF0034"/>
    <property type="match status" value="1"/>
</dbReference>
<feature type="binding site" evidence="14">
    <location>
        <position position="70"/>
    </location>
    <ligand>
        <name>FMN</name>
        <dbReference type="ChEBI" id="CHEBI:58210"/>
    </ligand>
</feature>
<evidence type="ECO:0000256" key="13">
    <source>
        <dbReference type="PIRSR" id="PIRSR006621-1"/>
    </source>
</evidence>
<feature type="active site" description="Proton donor" evidence="13">
    <location>
        <position position="100"/>
    </location>
</feature>
<keyword evidence="7" id="KW-0521">NADP</keyword>
<evidence type="ECO:0000256" key="6">
    <source>
        <dbReference type="ARBA" id="ARBA00022694"/>
    </source>
</evidence>
<keyword evidence="9 12" id="KW-0560">Oxidoreductase</keyword>
<dbReference type="Proteomes" id="UP000886861">
    <property type="component" value="Unassembled WGS sequence"/>
</dbReference>
<dbReference type="EC" id="1.3.1.-" evidence="12"/>
<organism evidence="16 17">
    <name type="scientific">Candidatus Caccopulliclostridium gallistercoris</name>
    <dbReference type="NCBI Taxonomy" id="2840719"/>
    <lineage>
        <taxon>Bacteria</taxon>
        <taxon>Bacillati</taxon>
        <taxon>Bacillota</taxon>
        <taxon>Clostridia</taxon>
        <taxon>Candidatus Caccopulliclostridium</taxon>
    </lineage>
</organism>
<evidence type="ECO:0000256" key="14">
    <source>
        <dbReference type="PIRSR" id="PIRSR006621-2"/>
    </source>
</evidence>
<keyword evidence="8" id="KW-0694">RNA-binding</keyword>
<sequence length="307" mass="34439">MKIKNVNIDGNLFLAPMAGVTDFAFRSIAREYGASFSYTEMVSAKALVYDNKKTKDLLITLDNEKPVGAQLFGSEESAFKEALKLEELEKFDIIDINMGCPAPKIVKNGDGSKLMTNFSKAREILNACVKATDKPITVKMRLGYDKDVSLDFAKLLEENGASAITVHGRLREEFYSGQANLDAIARVKQSVKIPVIGNGDVVDEVSLKRMLETGVDGVMIGRAALGKPYIFSELLGKSIKVDKFSILKKHIELLSKYYSKEYLSTYMKKHMLWYLKEEKGASKVKLEICQEKDLDKCLNILQEFFKK</sequence>
<feature type="binding site" evidence="14">
    <location>
        <begin position="16"/>
        <end position="18"/>
    </location>
    <ligand>
        <name>FMN</name>
        <dbReference type="ChEBI" id="CHEBI:58210"/>
    </ligand>
</feature>
<dbReference type="InterPro" id="IPR035587">
    <property type="entry name" value="DUS-like_FMN-bd"/>
</dbReference>
<evidence type="ECO:0000256" key="5">
    <source>
        <dbReference type="ARBA" id="ARBA00022643"/>
    </source>
</evidence>
<comment type="caution">
    <text evidence="16">The sequence shown here is derived from an EMBL/GenBank/DDBJ whole genome shotgun (WGS) entry which is preliminary data.</text>
</comment>
<dbReference type="InterPro" id="IPR004652">
    <property type="entry name" value="DusB-like"/>
</dbReference>
<evidence type="ECO:0000313" key="17">
    <source>
        <dbReference type="Proteomes" id="UP000886861"/>
    </source>
</evidence>
<comment type="similarity">
    <text evidence="12">Belongs to the dus family.</text>
</comment>
<evidence type="ECO:0000313" key="16">
    <source>
        <dbReference type="EMBL" id="HIV01916.1"/>
    </source>
</evidence>
<proteinExistence type="inferred from homology"/>
<dbReference type="CDD" id="cd02801">
    <property type="entry name" value="DUS_like_FMN"/>
    <property type="match status" value="1"/>
</dbReference>
<dbReference type="AlphaFoldDB" id="A0A9D1SZN1"/>
<dbReference type="PANTHER" id="PTHR45846">
    <property type="entry name" value="TRNA-DIHYDROURIDINE(47) SYNTHASE [NAD(P)(+)]-LIKE"/>
    <property type="match status" value="1"/>
</dbReference>
<feature type="binding site" evidence="14">
    <location>
        <position position="167"/>
    </location>
    <ligand>
        <name>FMN</name>
        <dbReference type="ChEBI" id="CHEBI:58210"/>
    </ligand>
</feature>
<reference evidence="16" key="2">
    <citation type="journal article" date="2021" name="PeerJ">
        <title>Extensive microbial diversity within the chicken gut microbiome revealed by metagenomics and culture.</title>
        <authorList>
            <person name="Gilroy R."/>
            <person name="Ravi A."/>
            <person name="Getino M."/>
            <person name="Pursley I."/>
            <person name="Horton D.L."/>
            <person name="Alikhan N.F."/>
            <person name="Baker D."/>
            <person name="Gharbi K."/>
            <person name="Hall N."/>
            <person name="Watson M."/>
            <person name="Adriaenssens E.M."/>
            <person name="Foster-Nyarko E."/>
            <person name="Jarju S."/>
            <person name="Secka A."/>
            <person name="Antonio M."/>
            <person name="Oren A."/>
            <person name="Chaudhuri R.R."/>
            <person name="La Ragione R."/>
            <person name="Hildebrand F."/>
            <person name="Pallen M.J."/>
        </authorList>
    </citation>
    <scope>NUCLEOTIDE SEQUENCE</scope>
    <source>
        <strain evidence="16">CHK186-9395</strain>
    </source>
</reference>
<evidence type="ECO:0000256" key="4">
    <source>
        <dbReference type="ARBA" id="ARBA00022630"/>
    </source>
</evidence>
<dbReference type="PANTHER" id="PTHR45846:SF1">
    <property type="entry name" value="TRNA-DIHYDROURIDINE(47) SYNTHASE [NAD(P)(+)]-LIKE"/>
    <property type="match status" value="1"/>
</dbReference>
<gene>
    <name evidence="16" type="primary">dusB</name>
    <name evidence="16" type="ORF">IAA62_05145</name>
</gene>
<comment type="catalytic activity">
    <reaction evidence="11">
        <text>a 5,6-dihydrouridine in tRNA + NAD(+) = a uridine in tRNA + NADH + H(+)</text>
        <dbReference type="Rhea" id="RHEA:54452"/>
        <dbReference type="Rhea" id="RHEA-COMP:13339"/>
        <dbReference type="Rhea" id="RHEA-COMP:13887"/>
        <dbReference type="ChEBI" id="CHEBI:15378"/>
        <dbReference type="ChEBI" id="CHEBI:57540"/>
        <dbReference type="ChEBI" id="CHEBI:57945"/>
        <dbReference type="ChEBI" id="CHEBI:65315"/>
        <dbReference type="ChEBI" id="CHEBI:74443"/>
    </reaction>
</comment>
<dbReference type="NCBIfam" id="TIGR00737">
    <property type="entry name" value="nifR3_yhdG"/>
    <property type="match status" value="1"/>
</dbReference>
<comment type="catalytic activity">
    <reaction evidence="10">
        <text>a 5,6-dihydrouridine in tRNA + NADP(+) = a uridine in tRNA + NADPH + H(+)</text>
        <dbReference type="Rhea" id="RHEA:23624"/>
        <dbReference type="Rhea" id="RHEA-COMP:13339"/>
        <dbReference type="Rhea" id="RHEA-COMP:13887"/>
        <dbReference type="ChEBI" id="CHEBI:15378"/>
        <dbReference type="ChEBI" id="CHEBI:57783"/>
        <dbReference type="ChEBI" id="CHEBI:58349"/>
        <dbReference type="ChEBI" id="CHEBI:65315"/>
        <dbReference type="ChEBI" id="CHEBI:74443"/>
    </reaction>
</comment>
<keyword evidence="4 12" id="KW-0285">Flavoprotein</keyword>
<keyword evidence="14" id="KW-0547">Nucleotide-binding</keyword>
<keyword evidence="5 12" id="KW-0288">FMN</keyword>
<protein>
    <recommendedName>
        <fullName evidence="12">tRNA-dihydrouridine synthase</fullName>
        <ecNumber evidence="12">1.3.1.-</ecNumber>
    </recommendedName>
</protein>
<dbReference type="InterPro" id="IPR024036">
    <property type="entry name" value="tRNA-dHydroUridine_Synthase_C"/>
</dbReference>
<evidence type="ECO:0000256" key="7">
    <source>
        <dbReference type="ARBA" id="ARBA00022857"/>
    </source>
</evidence>
<dbReference type="Pfam" id="PF01207">
    <property type="entry name" value="Dus"/>
    <property type="match status" value="1"/>
</dbReference>
<evidence type="ECO:0000256" key="9">
    <source>
        <dbReference type="ARBA" id="ARBA00023002"/>
    </source>
</evidence>
<dbReference type="InterPro" id="IPR001269">
    <property type="entry name" value="DUS_fam"/>
</dbReference>
<comment type="cofactor">
    <cofactor evidence="1 12 14">
        <name>FMN</name>
        <dbReference type="ChEBI" id="CHEBI:58210"/>
    </cofactor>
</comment>
<dbReference type="GO" id="GO:0000049">
    <property type="term" value="F:tRNA binding"/>
    <property type="evidence" value="ECO:0007669"/>
    <property type="project" value="UniProtKB-KW"/>
</dbReference>
<feature type="binding site" evidence="14">
    <location>
        <begin position="221"/>
        <end position="222"/>
    </location>
    <ligand>
        <name>FMN</name>
        <dbReference type="ChEBI" id="CHEBI:58210"/>
    </ligand>
</feature>
<evidence type="ECO:0000256" key="1">
    <source>
        <dbReference type="ARBA" id="ARBA00001917"/>
    </source>
</evidence>
<feature type="binding site" evidence="14">
    <location>
        <position position="139"/>
    </location>
    <ligand>
        <name>FMN</name>
        <dbReference type="ChEBI" id="CHEBI:58210"/>
    </ligand>
</feature>
<dbReference type="InterPro" id="IPR013785">
    <property type="entry name" value="Aldolase_TIM"/>
</dbReference>
<name>A0A9D1SZN1_9FIRM</name>
<dbReference type="Gene3D" id="1.10.1200.80">
    <property type="entry name" value="Putative flavin oxidoreducatase, domain 2"/>
    <property type="match status" value="1"/>
</dbReference>
<keyword evidence="3" id="KW-0820">tRNA-binding</keyword>
<evidence type="ECO:0000256" key="10">
    <source>
        <dbReference type="ARBA" id="ARBA00048205"/>
    </source>
</evidence>
<evidence type="ECO:0000256" key="3">
    <source>
        <dbReference type="ARBA" id="ARBA00022555"/>
    </source>
</evidence>
<evidence type="ECO:0000256" key="2">
    <source>
        <dbReference type="ARBA" id="ARBA00002790"/>
    </source>
</evidence>
<dbReference type="Gene3D" id="3.20.20.70">
    <property type="entry name" value="Aldolase class I"/>
    <property type="match status" value="1"/>
</dbReference>
<dbReference type="PIRSF" id="PIRSF006621">
    <property type="entry name" value="Dus"/>
    <property type="match status" value="1"/>
</dbReference>
<accession>A0A9D1SZN1</accession>
<feature type="domain" description="DUS-like FMN-binding" evidence="15">
    <location>
        <begin position="14"/>
        <end position="304"/>
    </location>
</feature>
<dbReference type="InterPro" id="IPR018517">
    <property type="entry name" value="tRNA_hU_synthase_CS"/>
</dbReference>
<evidence type="ECO:0000256" key="11">
    <source>
        <dbReference type="ARBA" id="ARBA00048802"/>
    </source>
</evidence>
<dbReference type="GO" id="GO:0017150">
    <property type="term" value="F:tRNA dihydrouridine synthase activity"/>
    <property type="evidence" value="ECO:0007669"/>
    <property type="project" value="InterPro"/>
</dbReference>
<reference evidence="16" key="1">
    <citation type="submission" date="2020-10" db="EMBL/GenBank/DDBJ databases">
        <authorList>
            <person name="Gilroy R."/>
        </authorList>
    </citation>
    <scope>NUCLEOTIDE SEQUENCE</scope>
    <source>
        <strain evidence="16">CHK186-9395</strain>
    </source>
</reference>
<dbReference type="SUPFAM" id="SSF51395">
    <property type="entry name" value="FMN-linked oxidoreductases"/>
    <property type="match status" value="1"/>
</dbReference>
<evidence type="ECO:0000256" key="12">
    <source>
        <dbReference type="PIRNR" id="PIRNR006621"/>
    </source>
</evidence>
<keyword evidence="6 12" id="KW-0819">tRNA processing</keyword>
<dbReference type="GO" id="GO:0050660">
    <property type="term" value="F:flavin adenine dinucleotide binding"/>
    <property type="evidence" value="ECO:0007669"/>
    <property type="project" value="InterPro"/>
</dbReference>
<comment type="function">
    <text evidence="2 12">Catalyzes the synthesis of 5,6-dihydrouridine (D), a modified base found in the D-loop of most tRNAs, via the reduction of the C5-C6 double bond in target uridines.</text>
</comment>